<feature type="transmembrane region" description="Helical" evidence="3">
    <location>
        <begin position="287"/>
        <end position="306"/>
    </location>
</feature>
<evidence type="ECO:0000256" key="2">
    <source>
        <dbReference type="SAM" id="MobiDB-lite"/>
    </source>
</evidence>
<reference evidence="5 6" key="1">
    <citation type="submission" date="2019-01" db="EMBL/GenBank/DDBJ databases">
        <title>A draft genome assembly of the solar-powered sea slug Elysia chlorotica.</title>
        <authorList>
            <person name="Cai H."/>
            <person name="Li Q."/>
            <person name="Fang X."/>
            <person name="Li J."/>
            <person name="Curtis N.E."/>
            <person name="Altenburger A."/>
            <person name="Shibata T."/>
            <person name="Feng M."/>
            <person name="Maeda T."/>
            <person name="Schwartz J.A."/>
            <person name="Shigenobu S."/>
            <person name="Lundholm N."/>
            <person name="Nishiyama T."/>
            <person name="Yang H."/>
            <person name="Hasebe M."/>
            <person name="Li S."/>
            <person name="Pierce S.K."/>
            <person name="Wang J."/>
        </authorList>
    </citation>
    <scope>NUCLEOTIDE SEQUENCE [LARGE SCALE GENOMIC DNA]</scope>
    <source>
        <strain evidence="5">EC2010</strain>
        <tissue evidence="5">Whole organism of an adult</tissue>
    </source>
</reference>
<dbReference type="Pfam" id="PF00059">
    <property type="entry name" value="Lectin_C"/>
    <property type="match status" value="1"/>
</dbReference>
<feature type="domain" description="C-type lectin" evidence="4">
    <location>
        <begin position="159"/>
        <end position="270"/>
    </location>
</feature>
<dbReference type="PANTHER" id="PTHR22803">
    <property type="entry name" value="MANNOSE, PHOSPHOLIPASE, LECTIN RECEPTOR RELATED"/>
    <property type="match status" value="1"/>
</dbReference>
<evidence type="ECO:0000259" key="4">
    <source>
        <dbReference type="PROSITE" id="PS50041"/>
    </source>
</evidence>
<keyword evidence="3" id="KW-1133">Transmembrane helix</keyword>
<dbReference type="SMART" id="SM00034">
    <property type="entry name" value="CLECT"/>
    <property type="match status" value="1"/>
</dbReference>
<keyword evidence="6" id="KW-1185">Reference proteome</keyword>
<keyword evidence="3" id="KW-0472">Membrane</keyword>
<dbReference type="OrthoDB" id="6077435at2759"/>
<dbReference type="EMBL" id="RQTK01000218">
    <property type="protein sequence ID" value="RUS84090.1"/>
    <property type="molecule type" value="Genomic_DNA"/>
</dbReference>
<proteinExistence type="predicted"/>
<feature type="compositionally biased region" description="Low complexity" evidence="2">
    <location>
        <begin position="330"/>
        <end position="346"/>
    </location>
</feature>
<dbReference type="InterPro" id="IPR016187">
    <property type="entry name" value="CTDL_fold"/>
</dbReference>
<dbReference type="InterPro" id="IPR016186">
    <property type="entry name" value="C-type_lectin-like/link_sf"/>
</dbReference>
<sequence length="390" mass="43771">MTVVVSSLDLFCAVIALLAIGKGFWASGKLQVVHKMIGQAFSTHCDDSSFVPAGSRSLNIYILKDDHNIYEADAYGQIYKDPSVPTWIINSTWSVQSNVTLTINIMNVKKSDQGILSCRIDTDNQGTKERVIAYLFVHDKKFDHLCPTHWELYPPRHTCIHLVDVKKEWLEASRHCYGLNKAHLVVIHDEAFDRFLSNYIRSLPEGVWIGLSNRETRDKFIWTTGKQAVYTNWRPFSLQSPTDVVCVVKIVRDGQWLDSRCDFTSPFVCEKKAAVYTSVDIKTYEVLIAYTVIIILMIILFMAVMVRPQYFKSRASPEDDVADDGMPTGAAHARMSTRSAASARSGASGGQKGSTAGSSDKQEQDGREEYAAEDDGEDGKNRRLTIVTYD</sequence>
<dbReference type="InterPro" id="IPR050111">
    <property type="entry name" value="C-type_lectin/snaclec_domain"/>
</dbReference>
<keyword evidence="1" id="KW-1015">Disulfide bond</keyword>
<dbReference type="InterPro" id="IPR018378">
    <property type="entry name" value="C-type_lectin_CS"/>
</dbReference>
<dbReference type="InterPro" id="IPR001304">
    <property type="entry name" value="C-type_lectin-like"/>
</dbReference>
<feature type="compositionally biased region" description="Basic and acidic residues" evidence="2">
    <location>
        <begin position="360"/>
        <end position="370"/>
    </location>
</feature>
<dbReference type="PROSITE" id="PS00615">
    <property type="entry name" value="C_TYPE_LECTIN_1"/>
    <property type="match status" value="1"/>
</dbReference>
<evidence type="ECO:0000256" key="1">
    <source>
        <dbReference type="ARBA" id="ARBA00023157"/>
    </source>
</evidence>
<evidence type="ECO:0000313" key="5">
    <source>
        <dbReference type="EMBL" id="RUS84090.1"/>
    </source>
</evidence>
<evidence type="ECO:0000313" key="6">
    <source>
        <dbReference type="Proteomes" id="UP000271974"/>
    </source>
</evidence>
<keyword evidence="3" id="KW-0812">Transmembrane</keyword>
<feature type="region of interest" description="Disordered" evidence="2">
    <location>
        <begin position="315"/>
        <end position="390"/>
    </location>
</feature>
<dbReference type="PROSITE" id="PS50041">
    <property type="entry name" value="C_TYPE_LECTIN_2"/>
    <property type="match status" value="1"/>
</dbReference>
<protein>
    <recommendedName>
        <fullName evidence="4">C-type lectin domain-containing protein</fullName>
    </recommendedName>
</protein>
<gene>
    <name evidence="5" type="ORF">EGW08_008129</name>
</gene>
<dbReference type="SUPFAM" id="SSF56436">
    <property type="entry name" value="C-type lectin-like"/>
    <property type="match status" value="1"/>
</dbReference>
<organism evidence="5 6">
    <name type="scientific">Elysia chlorotica</name>
    <name type="common">Eastern emerald elysia</name>
    <name type="synonym">Sea slug</name>
    <dbReference type="NCBI Taxonomy" id="188477"/>
    <lineage>
        <taxon>Eukaryota</taxon>
        <taxon>Metazoa</taxon>
        <taxon>Spiralia</taxon>
        <taxon>Lophotrochozoa</taxon>
        <taxon>Mollusca</taxon>
        <taxon>Gastropoda</taxon>
        <taxon>Heterobranchia</taxon>
        <taxon>Euthyneura</taxon>
        <taxon>Panpulmonata</taxon>
        <taxon>Sacoglossa</taxon>
        <taxon>Placobranchoidea</taxon>
        <taxon>Plakobranchidae</taxon>
        <taxon>Elysia</taxon>
    </lineage>
</organism>
<comment type="caution">
    <text evidence="5">The sequence shown here is derived from an EMBL/GenBank/DDBJ whole genome shotgun (WGS) entry which is preliminary data.</text>
</comment>
<dbReference type="Gene3D" id="3.10.100.10">
    <property type="entry name" value="Mannose-Binding Protein A, subunit A"/>
    <property type="match status" value="1"/>
</dbReference>
<dbReference type="CDD" id="cd00037">
    <property type="entry name" value="CLECT"/>
    <property type="match status" value="1"/>
</dbReference>
<dbReference type="Proteomes" id="UP000271974">
    <property type="component" value="Unassembled WGS sequence"/>
</dbReference>
<accession>A0A433TRD5</accession>
<dbReference type="AlphaFoldDB" id="A0A433TRD5"/>
<name>A0A433TRD5_ELYCH</name>
<evidence type="ECO:0000256" key="3">
    <source>
        <dbReference type="SAM" id="Phobius"/>
    </source>
</evidence>